<evidence type="ECO:0000256" key="4">
    <source>
        <dbReference type="SAM" id="Phobius"/>
    </source>
</evidence>
<proteinExistence type="inferred from homology"/>
<gene>
    <name evidence="6" type="ORF">ACFFP0_18885</name>
</gene>
<dbReference type="Gene3D" id="3.10.105.10">
    <property type="entry name" value="Dipeptide-binding Protein, Domain 3"/>
    <property type="match status" value="1"/>
</dbReference>
<keyword evidence="4" id="KW-1133">Transmembrane helix</keyword>
<evidence type="ECO:0000256" key="2">
    <source>
        <dbReference type="ARBA" id="ARBA00005695"/>
    </source>
</evidence>
<dbReference type="InterPro" id="IPR000914">
    <property type="entry name" value="SBP_5_dom"/>
</dbReference>
<dbReference type="Proteomes" id="UP001589692">
    <property type="component" value="Unassembled WGS sequence"/>
</dbReference>
<keyword evidence="7" id="KW-1185">Reference proteome</keyword>
<evidence type="ECO:0000313" key="7">
    <source>
        <dbReference type="Proteomes" id="UP001589692"/>
    </source>
</evidence>
<reference evidence="6 7" key="1">
    <citation type="submission" date="2024-09" db="EMBL/GenBank/DDBJ databases">
        <authorList>
            <person name="Sun Q."/>
            <person name="Mori K."/>
        </authorList>
    </citation>
    <scope>NUCLEOTIDE SEQUENCE [LARGE SCALE GENOMIC DNA]</scope>
    <source>
        <strain evidence="6 7">TBRC 4938</strain>
    </source>
</reference>
<dbReference type="Gene3D" id="3.40.190.10">
    <property type="entry name" value="Periplasmic binding protein-like II"/>
    <property type="match status" value="1"/>
</dbReference>
<dbReference type="PIRSF" id="PIRSF002741">
    <property type="entry name" value="MppA"/>
    <property type="match status" value="1"/>
</dbReference>
<dbReference type="Gene3D" id="3.90.76.10">
    <property type="entry name" value="Dipeptide-binding Protein, Domain 1"/>
    <property type="match status" value="1"/>
</dbReference>
<dbReference type="Pfam" id="PF00496">
    <property type="entry name" value="SBP_bac_5"/>
    <property type="match status" value="1"/>
</dbReference>
<dbReference type="PANTHER" id="PTHR30290:SF38">
    <property type="entry name" value="D,D-DIPEPTIDE-BINDING PERIPLASMIC PROTEIN DDPA-RELATED"/>
    <property type="match status" value="1"/>
</dbReference>
<feature type="transmembrane region" description="Helical" evidence="4">
    <location>
        <begin position="7"/>
        <end position="26"/>
    </location>
</feature>
<dbReference type="RefSeq" id="WP_377263690.1">
    <property type="nucleotide sequence ID" value="NZ_JBHMAA010000021.1"/>
</dbReference>
<keyword evidence="3" id="KW-0732">Signal</keyword>
<evidence type="ECO:0000313" key="6">
    <source>
        <dbReference type="EMBL" id="MFB9950920.1"/>
    </source>
</evidence>
<name>A0ABV6ANM7_9HYPH</name>
<dbReference type="EMBL" id="JBHMAA010000021">
    <property type="protein sequence ID" value="MFB9950920.1"/>
    <property type="molecule type" value="Genomic_DNA"/>
</dbReference>
<comment type="subcellular location">
    <subcellularLocation>
        <location evidence="1">Periplasm</location>
    </subcellularLocation>
</comment>
<evidence type="ECO:0000259" key="5">
    <source>
        <dbReference type="Pfam" id="PF00496"/>
    </source>
</evidence>
<evidence type="ECO:0000256" key="1">
    <source>
        <dbReference type="ARBA" id="ARBA00004418"/>
    </source>
</evidence>
<protein>
    <submittedName>
        <fullName evidence="6">ABC transporter substrate-binding protein</fullName>
    </submittedName>
</protein>
<comment type="caution">
    <text evidence="6">The sequence shown here is derived from an EMBL/GenBank/DDBJ whole genome shotgun (WGS) entry which is preliminary data.</text>
</comment>
<dbReference type="InterPro" id="IPR030678">
    <property type="entry name" value="Peptide/Ni-bd"/>
</dbReference>
<sequence length="514" mass="55619">MGKNTKYLIGIPIIAALAVGGAFLWYNNGQNVVSASPATQNKKPAVLRWAATLNAHWDPVVQGSGYSFNQTAIAYASLTEIDENGKVAPGLAQSWTYNQTGDKITFHLRPGLKFQDGEPVNAQAVKLYLERAKTQKNSALAGDLTSIASVTADNETDVTLNLTQVDHQIPLLLGRRVAQITSPKAAQDPQKLDQWPIGAGPFKVVEYVPESHIYFEKFDGYWDAKNIHIDRIELSAAPDASQLVASIQTGVYDFAYGLNASQIEVAKKAGLDVLTYPVYAAQNISINVNKPPFDNPKVVDAIRYAVNRQEFVDKVTFGTGVATTQPFPAGYIAYDPQSADLWPYNPEKAKQLLAEGGYKPGDIKVDFVVREPSTANELIQRQLAAVGIEAKLRVAPDWATPFFAKDLALSSYGTTGRESPVQTLTAHFGPKGPLNLSGPYVPEGFDAAIKIARETPLDSPDYAKNLQSATRVALQGRALVFTYGSPTLIVKSPKISAPPKIPGQIHLTGVTIAE</sequence>
<dbReference type="PANTHER" id="PTHR30290">
    <property type="entry name" value="PERIPLASMIC BINDING COMPONENT OF ABC TRANSPORTER"/>
    <property type="match status" value="1"/>
</dbReference>
<feature type="domain" description="Solute-binding protein family 5" evidence="5">
    <location>
        <begin position="86"/>
        <end position="424"/>
    </location>
</feature>
<dbReference type="SUPFAM" id="SSF53850">
    <property type="entry name" value="Periplasmic binding protein-like II"/>
    <property type="match status" value="1"/>
</dbReference>
<keyword evidence="4" id="KW-0812">Transmembrane</keyword>
<dbReference type="InterPro" id="IPR039424">
    <property type="entry name" value="SBP_5"/>
</dbReference>
<keyword evidence="4" id="KW-0472">Membrane</keyword>
<accession>A0ABV6ANM7</accession>
<organism evidence="6 7">
    <name type="scientific">Rhizobium puerariae</name>
    <dbReference type="NCBI Taxonomy" id="1585791"/>
    <lineage>
        <taxon>Bacteria</taxon>
        <taxon>Pseudomonadati</taxon>
        <taxon>Pseudomonadota</taxon>
        <taxon>Alphaproteobacteria</taxon>
        <taxon>Hyphomicrobiales</taxon>
        <taxon>Rhizobiaceae</taxon>
        <taxon>Rhizobium/Agrobacterium group</taxon>
        <taxon>Rhizobium</taxon>
    </lineage>
</organism>
<comment type="similarity">
    <text evidence="2">Belongs to the bacterial solute-binding protein 5 family.</text>
</comment>
<evidence type="ECO:0000256" key="3">
    <source>
        <dbReference type="ARBA" id="ARBA00022729"/>
    </source>
</evidence>